<accession>A0A0P1IIY7</accession>
<dbReference type="Gene3D" id="3.40.630.30">
    <property type="match status" value="1"/>
</dbReference>
<sequence length="242" mass="26470">MTLPNAEKMYEVVDATWPAAGTSECGPFLIREGKGGGKRVSAATAIGAFEDEDIASAEQALRALGQTPLFQIREGDDALDTALEKRGYTVIDPVIMYAALAEDIATELPPRTAAIAAWEPLAMMREIWAKGGIGPERIEVMMRAKDPKTGFISRWQDKPAGSSFCAMHDGISMVHAVEIVPFQRRMGVGRWLMRRAAYWTLENGGHTLAVICTEQNAAANGLYASLGMHVVGRYHYRILQDD</sequence>
<evidence type="ECO:0000313" key="2">
    <source>
        <dbReference type="EMBL" id="CUK15248.1"/>
    </source>
</evidence>
<gene>
    <name evidence="2" type="ORF">PH7735_04022</name>
</gene>
<dbReference type="RefSeq" id="WP_058313166.1">
    <property type="nucleotide sequence ID" value="NZ_CYTW01000007.1"/>
</dbReference>
<dbReference type="PROSITE" id="PS51186">
    <property type="entry name" value="GNAT"/>
    <property type="match status" value="1"/>
</dbReference>
<dbReference type="InterPro" id="IPR016181">
    <property type="entry name" value="Acyl_CoA_acyltransferase"/>
</dbReference>
<reference evidence="3" key="1">
    <citation type="submission" date="2015-09" db="EMBL/GenBank/DDBJ databases">
        <authorList>
            <person name="Rodrigo-Torres Lidia"/>
            <person name="Arahal R.David."/>
        </authorList>
    </citation>
    <scope>NUCLEOTIDE SEQUENCE [LARGE SCALE GENOMIC DNA]</scope>
    <source>
        <strain evidence="3">CECT 7735</strain>
    </source>
</reference>
<evidence type="ECO:0000313" key="3">
    <source>
        <dbReference type="Proteomes" id="UP000051870"/>
    </source>
</evidence>
<keyword evidence="2" id="KW-0808">Transferase</keyword>
<protein>
    <submittedName>
        <fullName evidence="2">Acetyltransferase (GNAT) family protein</fullName>
    </submittedName>
</protein>
<dbReference type="Pfam" id="PF00583">
    <property type="entry name" value="Acetyltransf_1"/>
    <property type="match status" value="1"/>
</dbReference>
<dbReference type="STRING" id="1715693.PH7735_04022"/>
<organism evidence="2 3">
    <name type="scientific">Shimia thalassica</name>
    <dbReference type="NCBI Taxonomy" id="1715693"/>
    <lineage>
        <taxon>Bacteria</taxon>
        <taxon>Pseudomonadati</taxon>
        <taxon>Pseudomonadota</taxon>
        <taxon>Alphaproteobacteria</taxon>
        <taxon>Rhodobacterales</taxon>
        <taxon>Roseobacteraceae</taxon>
    </lineage>
</organism>
<feature type="domain" description="N-acetyltransferase" evidence="1">
    <location>
        <begin position="106"/>
        <end position="242"/>
    </location>
</feature>
<dbReference type="Proteomes" id="UP000051870">
    <property type="component" value="Unassembled WGS sequence"/>
</dbReference>
<dbReference type="EMBL" id="CYTW01000007">
    <property type="protein sequence ID" value="CUK15248.1"/>
    <property type="molecule type" value="Genomic_DNA"/>
</dbReference>
<dbReference type="AlphaFoldDB" id="A0A0P1IIY7"/>
<evidence type="ECO:0000259" key="1">
    <source>
        <dbReference type="PROSITE" id="PS51186"/>
    </source>
</evidence>
<dbReference type="GeneID" id="83882986"/>
<dbReference type="InterPro" id="IPR000182">
    <property type="entry name" value="GNAT_dom"/>
</dbReference>
<dbReference type="SUPFAM" id="SSF55729">
    <property type="entry name" value="Acyl-CoA N-acyltransferases (Nat)"/>
    <property type="match status" value="1"/>
</dbReference>
<keyword evidence="3" id="KW-1185">Reference proteome</keyword>
<proteinExistence type="predicted"/>
<dbReference type="GO" id="GO:0016747">
    <property type="term" value="F:acyltransferase activity, transferring groups other than amino-acyl groups"/>
    <property type="evidence" value="ECO:0007669"/>
    <property type="project" value="InterPro"/>
</dbReference>
<name>A0A0P1IIY7_9RHOB</name>